<evidence type="ECO:0000313" key="13">
    <source>
        <dbReference type="Proteomes" id="UP000193355"/>
    </source>
</evidence>
<evidence type="ECO:0000256" key="8">
    <source>
        <dbReference type="ARBA" id="ARBA00023277"/>
    </source>
</evidence>
<dbReference type="HAMAP" id="MF_00571">
    <property type="entry name" value="GalP_UDP_trans"/>
    <property type="match status" value="1"/>
</dbReference>
<comment type="similarity">
    <text evidence="3 9">Belongs to the galactose-1-phosphate uridylyltransferase type 2 family.</text>
</comment>
<evidence type="ECO:0000256" key="3">
    <source>
        <dbReference type="ARBA" id="ARBA00008706"/>
    </source>
</evidence>
<feature type="domain" description="Galactose-1-phosphate uridyl transferase N-terminal" evidence="10">
    <location>
        <begin position="75"/>
        <end position="229"/>
    </location>
</feature>
<dbReference type="GO" id="GO:0006012">
    <property type="term" value="P:galactose metabolic process"/>
    <property type="evidence" value="ECO:0007669"/>
    <property type="project" value="UniProtKB-UniRule"/>
</dbReference>
<keyword evidence="8 9" id="KW-0119">Carbohydrate metabolism</keyword>
<dbReference type="PANTHER" id="PTHR39191">
    <property type="entry name" value="GALACTOSE-1-PHOSPHATE URIDYLYLTRANSFERASE"/>
    <property type="match status" value="1"/>
</dbReference>
<dbReference type="InterPro" id="IPR005849">
    <property type="entry name" value="GalP_Utransf_N"/>
</dbReference>
<comment type="pathway">
    <text evidence="9">Carbohydrate metabolism; galactose metabolism.</text>
</comment>
<keyword evidence="5 9" id="KW-0808">Transferase</keyword>
<keyword evidence="4 9" id="KW-0963">Cytoplasm</keyword>
<evidence type="ECO:0000256" key="6">
    <source>
        <dbReference type="ARBA" id="ARBA00022695"/>
    </source>
</evidence>
<organism evidence="12 13">
    <name type="scientific">Dethiosulfovibrio salsuginis</name>
    <dbReference type="NCBI Taxonomy" id="561720"/>
    <lineage>
        <taxon>Bacteria</taxon>
        <taxon>Thermotogati</taxon>
        <taxon>Synergistota</taxon>
        <taxon>Synergistia</taxon>
        <taxon>Synergistales</taxon>
        <taxon>Dethiosulfovibrionaceae</taxon>
        <taxon>Dethiosulfovibrio</taxon>
    </lineage>
</organism>
<evidence type="ECO:0000256" key="4">
    <source>
        <dbReference type="ARBA" id="ARBA00022490"/>
    </source>
</evidence>
<dbReference type="PANTHER" id="PTHR39191:SF1">
    <property type="entry name" value="DUF4922 DOMAIN-CONTAINING PROTEIN"/>
    <property type="match status" value="1"/>
</dbReference>
<evidence type="ECO:0000259" key="10">
    <source>
        <dbReference type="Pfam" id="PF01087"/>
    </source>
</evidence>
<evidence type="ECO:0000259" key="11">
    <source>
        <dbReference type="Pfam" id="PF02744"/>
    </source>
</evidence>
<dbReference type="EC" id="2.7.7.12" evidence="9"/>
<dbReference type="UniPathway" id="UPA00214"/>
<evidence type="ECO:0000313" key="12">
    <source>
        <dbReference type="EMBL" id="SMG45699.1"/>
    </source>
</evidence>
<dbReference type="OrthoDB" id="2293at2"/>
<dbReference type="InterPro" id="IPR000766">
    <property type="entry name" value="GalP_uridyl_Trfase_II"/>
</dbReference>
<evidence type="ECO:0000256" key="1">
    <source>
        <dbReference type="ARBA" id="ARBA00001107"/>
    </source>
</evidence>
<sequence length="488" mass="55334">MIEPEVLSSCAKALVNYGIKEGLAEELDRWVLTNSIIGSLELPDPVDGEPIKDEMEAIALLHRYAQETGHHWGELPEEKFVGRVMGLLTPSNGAMARDFWAIMGDKGPVEATQWLYRISAATKDVRLDLASKDLRWTVSTSYGDLQMTINRSKPEKDPKDIAAPKTGKSYPKCLLCPENAGFWAKPGHPERSNHRIMPISLDGEEWFLQYSPYVYYHQHCIVFSKEHRPMAVGTRTVPRILDFLDQFPHFFLGSNAALPIVGGSILDHDHFQGGNWSFPIQSASVRRSWTEGSITAEALVWPMATLRIRSKNRQEIERIATSAIEGWKSYDDPEWEIEKEHNSVSVIGRKVKDSYEIDMVLRNNRTSEEHPDGIFHIRPSRHHIKKENIGLIEAMGLAVLPGRLSREMEPLLNALSGENPSTPESWPHREWAESLLERHGRANSIEKSKEIVEQEIGYVFMDALRDCSVYPEETGTEGLDRFIDTIIS</sequence>
<dbReference type="GO" id="GO:0005737">
    <property type="term" value="C:cytoplasm"/>
    <property type="evidence" value="ECO:0007669"/>
    <property type="project" value="UniProtKB-SubCell"/>
</dbReference>
<feature type="domain" description="Galactose-1-phosphate uridyl transferase C-terminal" evidence="11">
    <location>
        <begin position="245"/>
        <end position="408"/>
    </location>
</feature>
<comment type="subcellular location">
    <subcellularLocation>
        <location evidence="2 9">Cytoplasm</location>
    </subcellularLocation>
</comment>
<name>A0A1X7KVW2_9BACT</name>
<dbReference type="Proteomes" id="UP000193355">
    <property type="component" value="Unassembled WGS sequence"/>
</dbReference>
<keyword evidence="6 9" id="KW-0548">Nucleotidyltransferase</keyword>
<reference evidence="13" key="1">
    <citation type="submission" date="2017-04" db="EMBL/GenBank/DDBJ databases">
        <authorList>
            <person name="Varghese N."/>
            <person name="Submissions S."/>
        </authorList>
    </citation>
    <scope>NUCLEOTIDE SEQUENCE [LARGE SCALE GENOMIC DNA]</scope>
    <source>
        <strain evidence="13">USBA 82</strain>
    </source>
</reference>
<evidence type="ECO:0000256" key="7">
    <source>
        <dbReference type="ARBA" id="ARBA00023144"/>
    </source>
</evidence>
<comment type="catalytic activity">
    <reaction evidence="1 9">
        <text>alpha-D-galactose 1-phosphate + UDP-alpha-D-glucose = alpha-D-glucose 1-phosphate + UDP-alpha-D-galactose</text>
        <dbReference type="Rhea" id="RHEA:13989"/>
        <dbReference type="ChEBI" id="CHEBI:58336"/>
        <dbReference type="ChEBI" id="CHEBI:58601"/>
        <dbReference type="ChEBI" id="CHEBI:58885"/>
        <dbReference type="ChEBI" id="CHEBI:66914"/>
        <dbReference type="EC" id="2.7.7.12"/>
    </reaction>
</comment>
<dbReference type="GO" id="GO:0008108">
    <property type="term" value="F:UDP-glucose:hexose-1-phosphate uridylyltransferase activity"/>
    <property type="evidence" value="ECO:0007669"/>
    <property type="project" value="UniProtKB-UniRule"/>
</dbReference>
<evidence type="ECO:0000256" key="2">
    <source>
        <dbReference type="ARBA" id="ARBA00004496"/>
    </source>
</evidence>
<accession>A0A1X7KVW2</accession>
<protein>
    <recommendedName>
        <fullName evidence="9">Galactose-1-phosphate uridylyltransferase</fullName>
        <shortName evidence="9">Gal-1-P uridylyltransferase</shortName>
        <ecNumber evidence="9">2.7.7.12</ecNumber>
    </recommendedName>
    <alternativeName>
        <fullName evidence="9">UDP-glucose--hexose-1-phosphate uridylyltransferase</fullName>
    </alternativeName>
</protein>
<gene>
    <name evidence="9" type="primary">galT</name>
    <name evidence="12" type="ORF">SAMN06275492_1389</name>
</gene>
<proteinExistence type="inferred from homology"/>
<evidence type="ECO:0000256" key="9">
    <source>
        <dbReference type="HAMAP-Rule" id="MF_00571"/>
    </source>
</evidence>
<keyword evidence="7 9" id="KW-0299">Galactose metabolism</keyword>
<keyword evidence="13" id="KW-1185">Reference proteome</keyword>
<dbReference type="EMBL" id="FXBB01000038">
    <property type="protein sequence ID" value="SMG45699.1"/>
    <property type="molecule type" value="Genomic_DNA"/>
</dbReference>
<dbReference type="RefSeq" id="WP_085545419.1">
    <property type="nucleotide sequence ID" value="NZ_FXBB01000038.1"/>
</dbReference>
<dbReference type="STRING" id="561720.SAMN06275492_1389"/>
<dbReference type="AlphaFoldDB" id="A0A1X7KVW2"/>
<dbReference type="Pfam" id="PF02744">
    <property type="entry name" value="GalP_UDP_tr_C"/>
    <property type="match status" value="1"/>
</dbReference>
<evidence type="ECO:0000256" key="5">
    <source>
        <dbReference type="ARBA" id="ARBA00022679"/>
    </source>
</evidence>
<dbReference type="InterPro" id="IPR005850">
    <property type="entry name" value="GalP_Utransf_C"/>
</dbReference>
<dbReference type="Pfam" id="PF01087">
    <property type="entry name" value="GalP_UDP_transf"/>
    <property type="match status" value="1"/>
</dbReference>